<sequence>QGKLADKLASVETPGAYIGHHVSLVNFTRFNLPMPIYINMVRDPVERVISWYYYVRQPIHPVRKHRRWPNDFNYKTMPDPDYYKRDFETCVLEREKECTWTIGDRGFRNDQRRQTLFFCAHGDNRCRAFNSVYFLSLRAFNSVYAAQKAKQNVERYYAVVGVQEFMDITLKVLEKYIPLFFTNVIEVYNVSKIRDGLNQQNKNHYKVPVSEPVKEIVRRNFTSEIDFYYFCRQRLFKQYYAILSDEERETLMRPGNATGTT</sequence>
<dbReference type="GO" id="GO:0000139">
    <property type="term" value="C:Golgi membrane"/>
    <property type="evidence" value="ECO:0007669"/>
    <property type="project" value="UniProtKB-SubCell"/>
</dbReference>
<gene>
    <name evidence="9" type="ORF">CTOB1V02_LOCUS9339</name>
</gene>
<evidence type="ECO:0000256" key="5">
    <source>
        <dbReference type="ARBA" id="ARBA00022989"/>
    </source>
</evidence>
<dbReference type="AlphaFoldDB" id="A0A7R8WM16"/>
<evidence type="ECO:0000256" key="1">
    <source>
        <dbReference type="ARBA" id="ARBA00004323"/>
    </source>
</evidence>
<keyword evidence="7" id="KW-0472">Membrane</keyword>
<dbReference type="SUPFAM" id="SSF52540">
    <property type="entry name" value="P-loop containing nucleoside triphosphate hydrolases"/>
    <property type="match status" value="1"/>
</dbReference>
<dbReference type="Gene3D" id="3.40.50.300">
    <property type="entry name" value="P-loop containing nucleotide triphosphate hydrolases"/>
    <property type="match status" value="1"/>
</dbReference>
<dbReference type="GO" id="GO:0008146">
    <property type="term" value="F:sulfotransferase activity"/>
    <property type="evidence" value="ECO:0007669"/>
    <property type="project" value="InterPro"/>
</dbReference>
<evidence type="ECO:0000313" key="9">
    <source>
        <dbReference type="EMBL" id="CAD7231492.1"/>
    </source>
</evidence>
<dbReference type="PANTHER" id="PTHR12129">
    <property type="entry name" value="HEPARAN SULFATE 2-O-SULFOTRANSFERASE"/>
    <property type="match status" value="1"/>
</dbReference>
<keyword evidence="3" id="KW-0812">Transmembrane</keyword>
<dbReference type="EMBL" id="OB663572">
    <property type="protein sequence ID" value="CAD7231492.1"/>
    <property type="molecule type" value="Genomic_DNA"/>
</dbReference>
<keyword evidence="6" id="KW-0333">Golgi apparatus</keyword>
<evidence type="ECO:0000256" key="7">
    <source>
        <dbReference type="ARBA" id="ARBA00023136"/>
    </source>
</evidence>
<dbReference type="PANTHER" id="PTHR12129:SF20">
    <property type="entry name" value="HEPARAN SULFATE 2-O-SULFOTRANSFERASE PIPE"/>
    <property type="match status" value="1"/>
</dbReference>
<name>A0A7R8WM16_9CRUS</name>
<accession>A0A7R8WM16</accession>
<protein>
    <submittedName>
        <fullName evidence="9">Uncharacterized protein</fullName>
    </submittedName>
</protein>
<evidence type="ECO:0000256" key="8">
    <source>
        <dbReference type="ARBA" id="ARBA00023180"/>
    </source>
</evidence>
<evidence type="ECO:0000256" key="4">
    <source>
        <dbReference type="ARBA" id="ARBA00022968"/>
    </source>
</evidence>
<reference evidence="9" key="1">
    <citation type="submission" date="2020-11" db="EMBL/GenBank/DDBJ databases">
        <authorList>
            <person name="Tran Van P."/>
        </authorList>
    </citation>
    <scope>NUCLEOTIDE SEQUENCE</scope>
</reference>
<evidence type="ECO:0000256" key="3">
    <source>
        <dbReference type="ARBA" id="ARBA00022692"/>
    </source>
</evidence>
<dbReference type="InterPro" id="IPR007734">
    <property type="entry name" value="Heparan_SO4_2-O-STrfase"/>
</dbReference>
<organism evidence="9">
    <name type="scientific">Cyprideis torosa</name>
    <dbReference type="NCBI Taxonomy" id="163714"/>
    <lineage>
        <taxon>Eukaryota</taxon>
        <taxon>Metazoa</taxon>
        <taxon>Ecdysozoa</taxon>
        <taxon>Arthropoda</taxon>
        <taxon>Crustacea</taxon>
        <taxon>Oligostraca</taxon>
        <taxon>Ostracoda</taxon>
        <taxon>Podocopa</taxon>
        <taxon>Podocopida</taxon>
        <taxon>Cytherocopina</taxon>
        <taxon>Cytheroidea</taxon>
        <taxon>Cytherideidae</taxon>
        <taxon>Cyprideis</taxon>
    </lineage>
</organism>
<proteinExistence type="predicted"/>
<keyword evidence="8" id="KW-0325">Glycoprotein</keyword>
<comment type="subcellular location">
    <subcellularLocation>
        <location evidence="1">Golgi apparatus membrane</location>
        <topology evidence="1">Single-pass type II membrane protein</topology>
    </subcellularLocation>
</comment>
<feature type="non-terminal residue" evidence="9">
    <location>
        <position position="1"/>
    </location>
</feature>
<dbReference type="InterPro" id="IPR027417">
    <property type="entry name" value="P-loop_NTPase"/>
</dbReference>
<keyword evidence="2" id="KW-0808">Transferase</keyword>
<keyword evidence="5" id="KW-1133">Transmembrane helix</keyword>
<evidence type="ECO:0000256" key="2">
    <source>
        <dbReference type="ARBA" id="ARBA00022679"/>
    </source>
</evidence>
<evidence type="ECO:0000256" key="6">
    <source>
        <dbReference type="ARBA" id="ARBA00023034"/>
    </source>
</evidence>
<dbReference type="OrthoDB" id="10019582at2759"/>
<keyword evidence="4" id="KW-0735">Signal-anchor</keyword>